<feature type="coiled-coil region" evidence="1">
    <location>
        <begin position="134"/>
        <end position="182"/>
    </location>
</feature>
<proteinExistence type="predicted"/>
<comment type="caution">
    <text evidence="3">The sequence shown here is derived from an EMBL/GenBank/DDBJ whole genome shotgun (WGS) entry which is preliminary data.</text>
</comment>
<evidence type="ECO:0000313" key="4">
    <source>
        <dbReference type="Proteomes" id="UP001189429"/>
    </source>
</evidence>
<feature type="non-terminal residue" evidence="3">
    <location>
        <position position="1"/>
    </location>
</feature>
<dbReference type="Gene3D" id="1.20.5.340">
    <property type="match status" value="1"/>
</dbReference>
<dbReference type="EMBL" id="CAUYUJ010021036">
    <property type="protein sequence ID" value="CAK0902181.1"/>
    <property type="molecule type" value="Genomic_DNA"/>
</dbReference>
<dbReference type="EMBL" id="CAUYUJ010014237">
    <property type="protein sequence ID" value="CAK0838639.1"/>
    <property type="molecule type" value="Genomic_DNA"/>
</dbReference>
<reference evidence="3" key="1">
    <citation type="submission" date="2023-10" db="EMBL/GenBank/DDBJ databases">
        <authorList>
            <person name="Chen Y."/>
            <person name="Shah S."/>
            <person name="Dougan E. K."/>
            <person name="Thang M."/>
            <person name="Chan C."/>
        </authorList>
    </citation>
    <scope>NUCLEOTIDE SEQUENCE [LARGE SCALE GENOMIC DNA]</scope>
</reference>
<evidence type="ECO:0000313" key="2">
    <source>
        <dbReference type="EMBL" id="CAK0838639.1"/>
    </source>
</evidence>
<organism evidence="3 4">
    <name type="scientific">Prorocentrum cordatum</name>
    <dbReference type="NCBI Taxonomy" id="2364126"/>
    <lineage>
        <taxon>Eukaryota</taxon>
        <taxon>Sar</taxon>
        <taxon>Alveolata</taxon>
        <taxon>Dinophyceae</taxon>
        <taxon>Prorocentrales</taxon>
        <taxon>Prorocentraceae</taxon>
        <taxon>Prorocentrum</taxon>
    </lineage>
</organism>
<evidence type="ECO:0000256" key="1">
    <source>
        <dbReference type="SAM" id="Coils"/>
    </source>
</evidence>
<accession>A0ABN9XU61</accession>
<keyword evidence="1" id="KW-0175">Coiled coil</keyword>
<protein>
    <submittedName>
        <fullName evidence="3">Uncharacterized protein</fullName>
    </submittedName>
</protein>
<sequence>AEHAMYTCIACSSNYTNKKVWVSNSNHLGPKHHNQVIHWCTEQYKRQVYQKGWFKTTTIEENPEYRWVWSPQYQKKMTEAAQALLEQRGGGKFGATAAAAAADLRDGGIDPYTVMAAASASPAAASRGEQGVDLQKLNEKIDALGEKMDALQNAADKMQTDREVLSAKIDRLVETIGSLQQNIDAKLSVGV</sequence>
<evidence type="ECO:0000313" key="3">
    <source>
        <dbReference type="EMBL" id="CAK0902181.1"/>
    </source>
</evidence>
<name>A0ABN9XU61_9DINO</name>
<gene>
    <name evidence="2" type="ORF">PCOR1329_LOCUS34541</name>
    <name evidence="3" type="ORF">PCOR1329_LOCUS78873</name>
</gene>
<keyword evidence="4" id="KW-1185">Reference proteome</keyword>
<feature type="non-terminal residue" evidence="3">
    <location>
        <position position="191"/>
    </location>
</feature>
<dbReference type="Proteomes" id="UP001189429">
    <property type="component" value="Unassembled WGS sequence"/>
</dbReference>